<gene>
    <name evidence="2" type="ORF">IV203_014665</name>
</gene>
<reference evidence="2" key="1">
    <citation type="journal article" date="2021" name="Sci. Rep.">
        <title>Diploid genomic architecture of Nitzschia inconspicua, an elite biomass production diatom.</title>
        <authorList>
            <person name="Oliver A."/>
            <person name="Podell S."/>
            <person name="Pinowska A."/>
            <person name="Traller J.C."/>
            <person name="Smith S.R."/>
            <person name="McClure R."/>
            <person name="Beliaev A."/>
            <person name="Bohutskyi P."/>
            <person name="Hill E.A."/>
            <person name="Rabines A."/>
            <person name="Zheng H."/>
            <person name="Allen L.Z."/>
            <person name="Kuo A."/>
            <person name="Grigoriev I.V."/>
            <person name="Allen A.E."/>
            <person name="Hazlebeck D."/>
            <person name="Allen E.E."/>
        </authorList>
    </citation>
    <scope>NUCLEOTIDE SEQUENCE</scope>
    <source>
        <strain evidence="2">Hildebrandi</strain>
    </source>
</reference>
<keyword evidence="1" id="KW-0472">Membrane</keyword>
<organism evidence="2 3">
    <name type="scientific">Nitzschia inconspicua</name>
    <dbReference type="NCBI Taxonomy" id="303405"/>
    <lineage>
        <taxon>Eukaryota</taxon>
        <taxon>Sar</taxon>
        <taxon>Stramenopiles</taxon>
        <taxon>Ochrophyta</taxon>
        <taxon>Bacillariophyta</taxon>
        <taxon>Bacillariophyceae</taxon>
        <taxon>Bacillariophycidae</taxon>
        <taxon>Bacillariales</taxon>
        <taxon>Bacillariaceae</taxon>
        <taxon>Nitzschia</taxon>
    </lineage>
</organism>
<evidence type="ECO:0000256" key="1">
    <source>
        <dbReference type="SAM" id="Phobius"/>
    </source>
</evidence>
<feature type="transmembrane region" description="Helical" evidence="1">
    <location>
        <begin position="69"/>
        <end position="88"/>
    </location>
</feature>
<keyword evidence="1" id="KW-0812">Transmembrane</keyword>
<feature type="transmembrane region" description="Helical" evidence="1">
    <location>
        <begin position="122"/>
        <end position="141"/>
    </location>
</feature>
<keyword evidence="1" id="KW-1133">Transmembrane helix</keyword>
<protein>
    <submittedName>
        <fullName evidence="2">Uncharacterized protein</fullName>
    </submittedName>
</protein>
<feature type="transmembrane region" description="Helical" evidence="1">
    <location>
        <begin position="34"/>
        <end position="57"/>
    </location>
</feature>
<name>A0A9K3PST4_9STRA</name>
<dbReference type="AlphaFoldDB" id="A0A9K3PST4"/>
<accession>A0A9K3PST4</accession>
<keyword evidence="3" id="KW-1185">Reference proteome</keyword>
<sequence length="149" mass="16479">MKSFSVKLNLQYHITSSIIISFEVVCKAHGVASLCYGLLFAFGSFGYSIPILGPAALLKGWDSSENESLKFLALFLAGVMFGVGYFEWVMADHQKAKDVFVCYHVVLVILVAYATFGAAVSWLSWLYVSLIVLLMIAGFFTKPVGFRRV</sequence>
<dbReference type="EMBL" id="JAGRRH010000014">
    <property type="protein sequence ID" value="KAG7358078.1"/>
    <property type="molecule type" value="Genomic_DNA"/>
</dbReference>
<dbReference type="Proteomes" id="UP000693970">
    <property type="component" value="Unassembled WGS sequence"/>
</dbReference>
<proteinExistence type="predicted"/>
<comment type="caution">
    <text evidence="2">The sequence shown here is derived from an EMBL/GenBank/DDBJ whole genome shotgun (WGS) entry which is preliminary data.</text>
</comment>
<evidence type="ECO:0000313" key="3">
    <source>
        <dbReference type="Proteomes" id="UP000693970"/>
    </source>
</evidence>
<reference evidence="2" key="2">
    <citation type="submission" date="2021-04" db="EMBL/GenBank/DDBJ databases">
        <authorList>
            <person name="Podell S."/>
        </authorList>
    </citation>
    <scope>NUCLEOTIDE SEQUENCE</scope>
    <source>
        <strain evidence="2">Hildebrandi</strain>
    </source>
</reference>
<feature type="transmembrane region" description="Helical" evidence="1">
    <location>
        <begin position="100"/>
        <end position="116"/>
    </location>
</feature>
<evidence type="ECO:0000313" key="2">
    <source>
        <dbReference type="EMBL" id="KAG7358078.1"/>
    </source>
</evidence>